<gene>
    <name evidence="2" type="ORF">SAMN05216463_103230</name>
</gene>
<evidence type="ECO:0000313" key="2">
    <source>
        <dbReference type="EMBL" id="SHK45053.1"/>
    </source>
</evidence>
<feature type="chain" id="PRO_5009920896" description="Lipoprotein" evidence="1">
    <location>
        <begin position="24"/>
        <end position="118"/>
    </location>
</feature>
<feature type="signal peptide" evidence="1">
    <location>
        <begin position="1"/>
        <end position="23"/>
    </location>
</feature>
<dbReference type="EMBL" id="FRBD01000003">
    <property type="protein sequence ID" value="SHK45053.1"/>
    <property type="molecule type" value="Genomic_DNA"/>
</dbReference>
<proteinExistence type="predicted"/>
<protein>
    <recommendedName>
        <fullName evidence="4">Lipoprotein</fullName>
    </recommendedName>
</protein>
<keyword evidence="1" id="KW-0732">Signal</keyword>
<evidence type="ECO:0008006" key="4">
    <source>
        <dbReference type="Google" id="ProtNLM"/>
    </source>
</evidence>
<sequence length="118" mass="13197">MKQLLFSLMIVLMSMMASTPVSAKSNKKSVTAQVPANIVVKQTTQFNDGRTLTIYYKKSGIQCEVYSPCNASDYNMSDASKIKSTNFEVVDKVEGKLYKKASIGEVTRLIKRLVNQYL</sequence>
<evidence type="ECO:0000256" key="1">
    <source>
        <dbReference type="SAM" id="SignalP"/>
    </source>
</evidence>
<evidence type="ECO:0000313" key="3">
    <source>
        <dbReference type="Proteomes" id="UP000184130"/>
    </source>
</evidence>
<name>A0A1M6SK28_XYLRU</name>
<reference evidence="2 3" key="1">
    <citation type="submission" date="2016-11" db="EMBL/GenBank/DDBJ databases">
        <authorList>
            <person name="Jaros S."/>
            <person name="Januszkiewicz K."/>
            <person name="Wedrychowicz H."/>
        </authorList>
    </citation>
    <scope>NUCLEOTIDE SEQUENCE [LARGE SCALE GENOMIC DNA]</scope>
    <source>
        <strain evidence="2 3">KHT3</strain>
    </source>
</reference>
<dbReference type="Proteomes" id="UP000184130">
    <property type="component" value="Unassembled WGS sequence"/>
</dbReference>
<dbReference type="AlphaFoldDB" id="A0A1M6SK28"/>
<accession>A0A1M6SK28</accession>
<organism evidence="2 3">
    <name type="scientific">Xylanibacter ruminicola</name>
    <name type="common">Prevotella ruminicola</name>
    <dbReference type="NCBI Taxonomy" id="839"/>
    <lineage>
        <taxon>Bacteria</taxon>
        <taxon>Pseudomonadati</taxon>
        <taxon>Bacteroidota</taxon>
        <taxon>Bacteroidia</taxon>
        <taxon>Bacteroidales</taxon>
        <taxon>Prevotellaceae</taxon>
        <taxon>Xylanibacter</taxon>
    </lineage>
</organism>